<evidence type="ECO:0000313" key="2">
    <source>
        <dbReference type="EMBL" id="GAC32841.1"/>
    </source>
</evidence>
<dbReference type="AlphaFoldDB" id="K6Z9Q0"/>
<comment type="caution">
    <text evidence="2">The sequence shown here is derived from an EMBL/GenBank/DDBJ whole genome shotgun (WGS) entry which is preliminary data.</text>
</comment>
<dbReference type="OrthoDB" id="6385169at2"/>
<organism evidence="2 3">
    <name type="scientific">Paraglaciecola polaris LMG 21857</name>
    <dbReference type="NCBI Taxonomy" id="1129793"/>
    <lineage>
        <taxon>Bacteria</taxon>
        <taxon>Pseudomonadati</taxon>
        <taxon>Pseudomonadota</taxon>
        <taxon>Gammaproteobacteria</taxon>
        <taxon>Alteromonadales</taxon>
        <taxon>Alteromonadaceae</taxon>
        <taxon>Paraglaciecola</taxon>
    </lineage>
</organism>
<keyword evidence="3" id="KW-1185">Reference proteome</keyword>
<feature type="signal peptide" evidence="1">
    <location>
        <begin position="1"/>
        <end position="20"/>
    </location>
</feature>
<dbReference type="EMBL" id="BAER01000044">
    <property type="protein sequence ID" value="GAC32841.1"/>
    <property type="molecule type" value="Genomic_DNA"/>
</dbReference>
<sequence>MKKAITCFSILAVLSCSTFAGQHNKHRVSVKQISHQLNQQFPFTLDFKGIKAAFAEPKLILDVLEQNVSVEVSMLTQSDGSWVKVPCKLTGQIVFDPVDKHLVLDNLLFDDPTNAHQLFGDSAPLISAIKRTIVNHLPDLTLVDFTLSNTPFSTASTRGLLIQSRHVQLSY</sequence>
<dbReference type="RefSeq" id="WP_007104626.1">
    <property type="nucleotide sequence ID" value="NZ_BAER01000044.1"/>
</dbReference>
<accession>K6Z9Q0</accession>
<evidence type="ECO:0000256" key="1">
    <source>
        <dbReference type="SAM" id="SignalP"/>
    </source>
</evidence>
<feature type="chain" id="PRO_5003898062" description="DUF1439 domain-containing protein" evidence="1">
    <location>
        <begin position="21"/>
        <end position="171"/>
    </location>
</feature>
<dbReference type="Proteomes" id="UP000006322">
    <property type="component" value="Unassembled WGS sequence"/>
</dbReference>
<keyword evidence="1" id="KW-0732">Signal</keyword>
<gene>
    <name evidence="2" type="ORF">GPLA_1934</name>
</gene>
<proteinExistence type="predicted"/>
<evidence type="ECO:0008006" key="4">
    <source>
        <dbReference type="Google" id="ProtNLM"/>
    </source>
</evidence>
<reference evidence="3" key="1">
    <citation type="journal article" date="2014" name="Environ. Microbiol.">
        <title>Comparative genomics of the marine bacterial genus Glaciecola reveals the high degree of genomic diversity and genomic characteristic for cold adaptation.</title>
        <authorList>
            <person name="Qin Q.L."/>
            <person name="Xie B.B."/>
            <person name="Yu Y."/>
            <person name="Shu Y.L."/>
            <person name="Rong J.C."/>
            <person name="Zhang Y.J."/>
            <person name="Zhao D.L."/>
            <person name="Chen X.L."/>
            <person name="Zhang X.Y."/>
            <person name="Chen B."/>
            <person name="Zhou B.C."/>
            <person name="Zhang Y.Z."/>
        </authorList>
    </citation>
    <scope>NUCLEOTIDE SEQUENCE [LARGE SCALE GENOMIC DNA]</scope>
    <source>
        <strain evidence="3">LMG 21857</strain>
    </source>
</reference>
<evidence type="ECO:0000313" key="3">
    <source>
        <dbReference type="Proteomes" id="UP000006322"/>
    </source>
</evidence>
<name>K6Z9Q0_9ALTE</name>
<dbReference type="PROSITE" id="PS51257">
    <property type="entry name" value="PROKAR_LIPOPROTEIN"/>
    <property type="match status" value="1"/>
</dbReference>
<protein>
    <recommendedName>
        <fullName evidence="4">DUF1439 domain-containing protein</fullName>
    </recommendedName>
</protein>